<evidence type="ECO:0000313" key="8">
    <source>
        <dbReference type="Proteomes" id="UP000178065"/>
    </source>
</evidence>
<dbReference type="GO" id="GO:0006412">
    <property type="term" value="P:translation"/>
    <property type="evidence" value="ECO:0007669"/>
    <property type="project" value="InterPro"/>
</dbReference>
<dbReference type="InterPro" id="IPR036373">
    <property type="entry name" value="Ribosomal_bL17_sf"/>
</dbReference>
<comment type="caution">
    <text evidence="7">The sequence shown here is derived from an EMBL/GenBank/DDBJ whole genome shotgun (WGS) entry which is preliminary data.</text>
</comment>
<protein>
    <recommendedName>
        <fullName evidence="4 6">50S ribosomal protein L17</fullName>
    </recommendedName>
</protein>
<evidence type="ECO:0000256" key="1">
    <source>
        <dbReference type="ARBA" id="ARBA00008777"/>
    </source>
</evidence>
<dbReference type="GO" id="GO:0022625">
    <property type="term" value="C:cytosolic large ribosomal subunit"/>
    <property type="evidence" value="ECO:0007669"/>
    <property type="project" value="TreeGrafter"/>
</dbReference>
<name>A0A1G2QWG5_9BACT</name>
<dbReference type="GO" id="GO:0003735">
    <property type="term" value="F:structural constituent of ribosome"/>
    <property type="evidence" value="ECO:0007669"/>
    <property type="project" value="InterPro"/>
</dbReference>
<keyword evidence="3 5" id="KW-0687">Ribonucleoprotein</keyword>
<evidence type="ECO:0000313" key="7">
    <source>
        <dbReference type="EMBL" id="OHA64843.1"/>
    </source>
</evidence>
<evidence type="ECO:0000256" key="2">
    <source>
        <dbReference type="ARBA" id="ARBA00022980"/>
    </source>
</evidence>
<evidence type="ECO:0000256" key="5">
    <source>
        <dbReference type="RuleBase" id="RU000660"/>
    </source>
</evidence>
<dbReference type="SUPFAM" id="SSF64263">
    <property type="entry name" value="Prokaryotic ribosomal protein L17"/>
    <property type="match status" value="1"/>
</dbReference>
<evidence type="ECO:0000256" key="3">
    <source>
        <dbReference type="ARBA" id="ARBA00023274"/>
    </source>
</evidence>
<dbReference type="Pfam" id="PF01196">
    <property type="entry name" value="Ribosomal_L17"/>
    <property type="match status" value="1"/>
</dbReference>
<dbReference type="InterPro" id="IPR000456">
    <property type="entry name" value="Ribosomal_bL17"/>
</dbReference>
<dbReference type="AlphaFoldDB" id="A0A1G2QWG5"/>
<dbReference type="Proteomes" id="UP000178065">
    <property type="component" value="Unassembled WGS sequence"/>
</dbReference>
<dbReference type="PANTHER" id="PTHR14413:SF16">
    <property type="entry name" value="LARGE RIBOSOMAL SUBUNIT PROTEIN BL17M"/>
    <property type="match status" value="1"/>
</dbReference>
<sequence>MKKRIKQRTIGRKTGPRKALQKSLLRSLILAGKIQTTQAKAKDISPLAEKLVSKAKKGKMSQVRQLSGLLGNEAAKKLIEEIAPRYQERKGGYTRVIKLQPRRSDASPRAIIEFT</sequence>
<dbReference type="EMBL" id="MHTT01000027">
    <property type="protein sequence ID" value="OHA64843.1"/>
    <property type="molecule type" value="Genomic_DNA"/>
</dbReference>
<accession>A0A1G2QWG5</accession>
<reference evidence="7 8" key="1">
    <citation type="journal article" date="2016" name="Nat. Commun.">
        <title>Thousands of microbial genomes shed light on interconnected biogeochemical processes in an aquifer system.</title>
        <authorList>
            <person name="Anantharaman K."/>
            <person name="Brown C.T."/>
            <person name="Hug L.A."/>
            <person name="Sharon I."/>
            <person name="Castelle C.J."/>
            <person name="Probst A.J."/>
            <person name="Thomas B.C."/>
            <person name="Singh A."/>
            <person name="Wilkins M.J."/>
            <person name="Karaoz U."/>
            <person name="Brodie E.L."/>
            <person name="Williams K.H."/>
            <person name="Hubbard S.S."/>
            <person name="Banfield J.F."/>
        </authorList>
    </citation>
    <scope>NUCLEOTIDE SEQUENCE [LARGE SCALE GENOMIC DNA]</scope>
</reference>
<dbReference type="Gene3D" id="3.90.1030.10">
    <property type="entry name" value="Ribosomal protein L17"/>
    <property type="match status" value="1"/>
</dbReference>
<dbReference type="STRING" id="1802448.A2672_01500"/>
<keyword evidence="2 5" id="KW-0689">Ribosomal protein</keyword>
<proteinExistence type="inferred from homology"/>
<evidence type="ECO:0000256" key="6">
    <source>
        <dbReference type="RuleBase" id="RU000661"/>
    </source>
</evidence>
<evidence type="ECO:0000256" key="4">
    <source>
        <dbReference type="ARBA" id="ARBA00035494"/>
    </source>
</evidence>
<gene>
    <name evidence="7" type="ORF">A2672_01500</name>
</gene>
<dbReference type="NCBIfam" id="TIGR00059">
    <property type="entry name" value="L17"/>
    <property type="match status" value="1"/>
</dbReference>
<comment type="similarity">
    <text evidence="1 5">Belongs to the bacterial ribosomal protein bL17 family.</text>
</comment>
<organism evidence="7 8">
    <name type="scientific">Candidatus Wildermuthbacteria bacterium RIFCSPHIGHO2_01_FULL_49_22b</name>
    <dbReference type="NCBI Taxonomy" id="1802448"/>
    <lineage>
        <taxon>Bacteria</taxon>
        <taxon>Candidatus Wildermuthiibacteriota</taxon>
    </lineage>
</organism>
<dbReference type="PANTHER" id="PTHR14413">
    <property type="entry name" value="RIBOSOMAL PROTEIN L17"/>
    <property type="match status" value="1"/>
</dbReference>